<accession>A0A0U3DW33</accession>
<dbReference type="Proteomes" id="UP000060699">
    <property type="component" value="Chromosome"/>
</dbReference>
<keyword evidence="2" id="KW-1185">Reference proteome</keyword>
<dbReference type="AlphaFoldDB" id="A0A0U3DW33"/>
<gene>
    <name evidence="1" type="ORF">RD2015_480</name>
</gene>
<evidence type="ECO:0000313" key="2">
    <source>
        <dbReference type="Proteomes" id="UP000060699"/>
    </source>
</evidence>
<sequence length="138" mass="16063">MGHQSNVYGVIDCFKGQRGDINSDDLNRSALAELPEHDGWPFLVRSMFAMTSSEQVTIDYMYRLMHFAASYKEVEFEWAEWLSKFESFLARVDGMAARVHLETVLVGDQTYEWVRDKGTINTWPPRWVFQGGVRDFKI</sequence>
<organism evidence="1 2">
    <name type="scientific">Roseateles depolymerans</name>
    <dbReference type="NCBI Taxonomy" id="76731"/>
    <lineage>
        <taxon>Bacteria</taxon>
        <taxon>Pseudomonadati</taxon>
        <taxon>Pseudomonadota</taxon>
        <taxon>Betaproteobacteria</taxon>
        <taxon>Burkholderiales</taxon>
        <taxon>Sphaerotilaceae</taxon>
        <taxon>Roseateles</taxon>
    </lineage>
</organism>
<dbReference type="RefSeq" id="WP_058933534.1">
    <property type="nucleotide sequence ID" value="NZ_CP013729.1"/>
</dbReference>
<dbReference type="STRING" id="76731.RD2015_480"/>
<protein>
    <submittedName>
        <fullName evidence="1">Uncharacterized protein</fullName>
    </submittedName>
</protein>
<proteinExistence type="predicted"/>
<evidence type="ECO:0000313" key="1">
    <source>
        <dbReference type="EMBL" id="ALV04981.1"/>
    </source>
</evidence>
<dbReference type="OrthoDB" id="8855241at2"/>
<name>A0A0U3DW33_9BURK</name>
<dbReference type="EMBL" id="CP013729">
    <property type="protein sequence ID" value="ALV04981.1"/>
    <property type="molecule type" value="Genomic_DNA"/>
</dbReference>
<dbReference type="KEGG" id="rdp:RD2015_480"/>
<reference evidence="1 2" key="1">
    <citation type="submission" date="2015-12" db="EMBL/GenBank/DDBJ databases">
        <title>Complete genome of Roseateles depolymerans KCTC 42856.</title>
        <authorList>
            <person name="Kim K.M."/>
        </authorList>
    </citation>
    <scope>NUCLEOTIDE SEQUENCE [LARGE SCALE GENOMIC DNA]</scope>
    <source>
        <strain evidence="1 2">KCTC 42856</strain>
    </source>
</reference>